<reference evidence="1 2" key="3">
    <citation type="submission" date="2019-11" db="EMBL/GenBank/DDBJ databases">
        <title>A de novo genome assembly of a pear dwarfing rootstock.</title>
        <authorList>
            <person name="Wang F."/>
            <person name="Wang J."/>
            <person name="Li S."/>
            <person name="Zhang Y."/>
            <person name="Fang M."/>
            <person name="Ma L."/>
            <person name="Zhao Y."/>
            <person name="Jiang S."/>
        </authorList>
    </citation>
    <scope>NUCLEOTIDE SEQUENCE [LARGE SCALE GENOMIC DNA]</scope>
    <source>
        <strain evidence="1">S2</strain>
        <tissue evidence="1">Leaf</tissue>
    </source>
</reference>
<evidence type="ECO:0000313" key="1">
    <source>
        <dbReference type="EMBL" id="KAB2597198.1"/>
    </source>
</evidence>
<name>A0A5N5F270_9ROSA</name>
<dbReference type="Proteomes" id="UP000327157">
    <property type="component" value="Chromosome 1"/>
</dbReference>
<dbReference type="AlphaFoldDB" id="A0A5N5F270"/>
<reference evidence="1 2" key="1">
    <citation type="submission" date="2019-09" db="EMBL/GenBank/DDBJ databases">
        <authorList>
            <person name="Ou C."/>
        </authorList>
    </citation>
    <scope>NUCLEOTIDE SEQUENCE [LARGE SCALE GENOMIC DNA]</scope>
    <source>
        <strain evidence="1">S2</strain>
        <tissue evidence="1">Leaf</tissue>
    </source>
</reference>
<accession>A0A5N5F270</accession>
<gene>
    <name evidence="1" type="ORF">D8674_000118</name>
</gene>
<dbReference type="EMBL" id="SMOL01000768">
    <property type="protein sequence ID" value="KAB2597198.1"/>
    <property type="molecule type" value="Genomic_DNA"/>
</dbReference>
<keyword evidence="2" id="KW-1185">Reference proteome</keyword>
<sequence length="120" mass="13158">MKSRTYLAHLAQGVINITAADDDSLLGLSPRPLSFARTNDAVLVGRRTKKVSSLLPPPNFGRRCWFALHLKAVSGVWMDKMGLGEEVSGSWTGNCALLHNICPLSAPVWMDHPFADRPTM</sequence>
<protein>
    <submittedName>
        <fullName evidence="1">Uncharacterized protein</fullName>
    </submittedName>
</protein>
<evidence type="ECO:0000313" key="2">
    <source>
        <dbReference type="Proteomes" id="UP000327157"/>
    </source>
</evidence>
<organism evidence="1 2">
    <name type="scientific">Pyrus ussuriensis x Pyrus communis</name>
    <dbReference type="NCBI Taxonomy" id="2448454"/>
    <lineage>
        <taxon>Eukaryota</taxon>
        <taxon>Viridiplantae</taxon>
        <taxon>Streptophyta</taxon>
        <taxon>Embryophyta</taxon>
        <taxon>Tracheophyta</taxon>
        <taxon>Spermatophyta</taxon>
        <taxon>Magnoliopsida</taxon>
        <taxon>eudicotyledons</taxon>
        <taxon>Gunneridae</taxon>
        <taxon>Pentapetalae</taxon>
        <taxon>rosids</taxon>
        <taxon>fabids</taxon>
        <taxon>Rosales</taxon>
        <taxon>Rosaceae</taxon>
        <taxon>Amygdaloideae</taxon>
        <taxon>Maleae</taxon>
        <taxon>Pyrus</taxon>
    </lineage>
</organism>
<reference evidence="2" key="2">
    <citation type="submission" date="2019-10" db="EMBL/GenBank/DDBJ databases">
        <title>A de novo genome assembly of a pear dwarfing rootstock.</title>
        <authorList>
            <person name="Wang F."/>
            <person name="Wang J."/>
            <person name="Li S."/>
            <person name="Zhang Y."/>
            <person name="Fang M."/>
            <person name="Ma L."/>
            <person name="Zhao Y."/>
            <person name="Jiang S."/>
        </authorList>
    </citation>
    <scope>NUCLEOTIDE SEQUENCE [LARGE SCALE GENOMIC DNA]</scope>
</reference>
<comment type="caution">
    <text evidence="1">The sequence shown here is derived from an EMBL/GenBank/DDBJ whole genome shotgun (WGS) entry which is preliminary data.</text>
</comment>
<proteinExistence type="predicted"/>